<dbReference type="InterPro" id="IPR002912">
    <property type="entry name" value="ACT_dom"/>
</dbReference>
<dbReference type="InterPro" id="IPR050990">
    <property type="entry name" value="UPF0237/GcvR_regulator"/>
</dbReference>
<accession>A0ABX7G0M1</accession>
<dbReference type="Proteomes" id="UP000596252">
    <property type="component" value="Chromosome"/>
</dbReference>
<evidence type="ECO:0000259" key="1">
    <source>
        <dbReference type="PROSITE" id="PS51671"/>
    </source>
</evidence>
<proteinExistence type="predicted"/>
<dbReference type="RefSeq" id="WP_203324534.1">
    <property type="nucleotide sequence ID" value="NZ_CP069213.1"/>
</dbReference>
<dbReference type="PANTHER" id="PTHR34875:SF6">
    <property type="entry name" value="UPF0237 PROTEIN MJ1558"/>
    <property type="match status" value="1"/>
</dbReference>
<feature type="domain" description="ACT" evidence="1">
    <location>
        <begin position="89"/>
        <end position="168"/>
    </location>
</feature>
<keyword evidence="3" id="KW-1185">Reference proteome</keyword>
<gene>
    <name evidence="2" type="ORF">JQC75_13200</name>
</gene>
<organism evidence="2 3">
    <name type="scientific">Shewanella litorisediminis</name>
    <dbReference type="NCBI Taxonomy" id="1173586"/>
    <lineage>
        <taxon>Bacteria</taxon>
        <taxon>Pseudomonadati</taxon>
        <taxon>Pseudomonadota</taxon>
        <taxon>Gammaproteobacteria</taxon>
        <taxon>Alteromonadales</taxon>
        <taxon>Shewanellaceae</taxon>
        <taxon>Shewanella</taxon>
    </lineage>
</organism>
<dbReference type="SUPFAM" id="SSF55021">
    <property type="entry name" value="ACT-like"/>
    <property type="match status" value="1"/>
</dbReference>
<reference evidence="2 3" key="1">
    <citation type="journal article" date="2012" name="Antonie Van Leeuwenhoek">
        <title>Shewanella litorisediminis sp. nov., a gammaproteobacterium isolated from a tidal flat sediment.</title>
        <authorList>
            <person name="Lee M.H."/>
            <person name="Yoon J.H."/>
        </authorList>
    </citation>
    <scope>NUCLEOTIDE SEQUENCE [LARGE SCALE GENOMIC DNA]</scope>
    <source>
        <strain evidence="2 3">SMK1-12</strain>
    </source>
</reference>
<name>A0ABX7G0M1_9GAMM</name>
<dbReference type="EMBL" id="CP069213">
    <property type="protein sequence ID" value="QRH00829.1"/>
    <property type="molecule type" value="Genomic_DNA"/>
</dbReference>
<dbReference type="Gene3D" id="3.30.70.260">
    <property type="match status" value="2"/>
</dbReference>
<dbReference type="InterPro" id="IPR045865">
    <property type="entry name" value="ACT-like_dom_sf"/>
</dbReference>
<evidence type="ECO:0000313" key="2">
    <source>
        <dbReference type="EMBL" id="QRH00829.1"/>
    </source>
</evidence>
<dbReference type="Pfam" id="PF13740">
    <property type="entry name" value="ACT_6"/>
    <property type="match status" value="1"/>
</dbReference>
<dbReference type="PANTHER" id="PTHR34875">
    <property type="entry name" value="UPF0237 PROTEIN MJ1558"/>
    <property type="match status" value="1"/>
</dbReference>
<dbReference type="PROSITE" id="PS51671">
    <property type="entry name" value="ACT"/>
    <property type="match status" value="1"/>
</dbReference>
<protein>
    <submittedName>
        <fullName evidence="2">Transcriptional regulator</fullName>
    </submittedName>
</protein>
<sequence length="175" mass="18945">MKIQFIATVVGPLGPDVLKSLAAVSREQGAEWLSSKLIMLDGQFAAMMKVSIEDDKEAALRDCLAREFPTLGFVYAPVAAVEGPVQQIELELDCNDRPGLTRDVNDVLANLGVCVSRMESHRVQVTSLGRTLFNASLSVALPPEMDIATLTSALEAVEPNARVHYRESALAAHRV</sequence>
<evidence type="ECO:0000313" key="3">
    <source>
        <dbReference type="Proteomes" id="UP000596252"/>
    </source>
</evidence>